<keyword evidence="1" id="KW-0472">Membrane</keyword>
<dbReference type="Proteomes" id="UP000414136">
    <property type="component" value="Unassembled WGS sequence"/>
</dbReference>
<dbReference type="AlphaFoldDB" id="A0A5E5AVV8"/>
<dbReference type="Gene3D" id="1.10.3730.20">
    <property type="match status" value="1"/>
</dbReference>
<dbReference type="RefSeq" id="WP_150627893.1">
    <property type="nucleotide sequence ID" value="NZ_CABPSQ010000023.1"/>
</dbReference>
<keyword evidence="1" id="KW-1133">Transmembrane helix</keyword>
<dbReference type="InterPro" id="IPR037185">
    <property type="entry name" value="EmrE-like"/>
</dbReference>
<accession>A0A5E5AVV8</accession>
<gene>
    <name evidence="2" type="primary">arnE</name>
    <name evidence="2" type="ORF">PCA31118_05310</name>
</gene>
<evidence type="ECO:0000256" key="1">
    <source>
        <dbReference type="SAM" id="Phobius"/>
    </source>
</evidence>
<name>A0A5E5AVV8_9BURK</name>
<protein>
    <submittedName>
        <fullName evidence="2">4-amino-4-deoxy-L-arabinose-phosphoundecaprenol flippase subunit ArnE</fullName>
    </submittedName>
</protein>
<feature type="transmembrane region" description="Helical" evidence="1">
    <location>
        <begin position="46"/>
        <end position="65"/>
    </location>
</feature>
<evidence type="ECO:0000313" key="3">
    <source>
        <dbReference type="Proteomes" id="UP000414136"/>
    </source>
</evidence>
<keyword evidence="3" id="KW-1185">Reference proteome</keyword>
<organism evidence="2 3">
    <name type="scientific">Pandoraea captiosa</name>
    <dbReference type="NCBI Taxonomy" id="2508302"/>
    <lineage>
        <taxon>Bacteria</taxon>
        <taxon>Pseudomonadati</taxon>
        <taxon>Pseudomonadota</taxon>
        <taxon>Betaproteobacteria</taxon>
        <taxon>Burkholderiales</taxon>
        <taxon>Burkholderiaceae</taxon>
        <taxon>Pandoraea</taxon>
    </lineage>
</organism>
<dbReference type="OrthoDB" id="9132600at2"/>
<dbReference type="SUPFAM" id="SSF103481">
    <property type="entry name" value="Multidrug resistance efflux transporter EmrE"/>
    <property type="match status" value="1"/>
</dbReference>
<keyword evidence="1" id="KW-0812">Transmembrane</keyword>
<dbReference type="EMBL" id="CABPSQ010000023">
    <property type="protein sequence ID" value="VVE76845.1"/>
    <property type="molecule type" value="Genomic_DNA"/>
</dbReference>
<feature type="transmembrane region" description="Helical" evidence="1">
    <location>
        <begin position="72"/>
        <end position="93"/>
    </location>
</feature>
<feature type="transmembrane region" description="Helical" evidence="1">
    <location>
        <begin position="99"/>
        <end position="119"/>
    </location>
</feature>
<evidence type="ECO:0000313" key="2">
    <source>
        <dbReference type="EMBL" id="VVE76845.1"/>
    </source>
</evidence>
<reference evidence="2 3" key="1">
    <citation type="submission" date="2019-08" db="EMBL/GenBank/DDBJ databases">
        <authorList>
            <person name="Peeters C."/>
        </authorList>
    </citation>
    <scope>NUCLEOTIDE SEQUENCE [LARGE SCALE GENOMIC DNA]</scope>
    <source>
        <strain evidence="2 3">LMG 31118</strain>
    </source>
</reference>
<sequence length="120" mass="12440">MKTFLLVIPVALLVAYSQIMIKLRAAGVAAGDTLASKLAVMLRDPLIASAYGAAFLASIGWMVIVTRLPLAVAFPIYIGVTFVMVIIGAHWFLGEQISLATVVAAGLILAGITIGVATGQ</sequence>
<proteinExistence type="predicted"/>